<keyword evidence="3" id="KW-1185">Reference proteome</keyword>
<protein>
    <recommendedName>
        <fullName evidence="4">SusD/RagB family nutrient-binding outer membrane lipoprotein</fullName>
    </recommendedName>
</protein>
<dbReference type="Gene3D" id="1.25.40.390">
    <property type="match status" value="1"/>
</dbReference>
<feature type="signal peptide" evidence="1">
    <location>
        <begin position="1"/>
        <end position="26"/>
    </location>
</feature>
<evidence type="ECO:0008006" key="4">
    <source>
        <dbReference type="Google" id="ProtNLM"/>
    </source>
</evidence>
<evidence type="ECO:0000256" key="1">
    <source>
        <dbReference type="SAM" id="SignalP"/>
    </source>
</evidence>
<evidence type="ECO:0000313" key="2">
    <source>
        <dbReference type="EMBL" id="MBB4043678.1"/>
    </source>
</evidence>
<dbReference type="RefSeq" id="WP_044165559.1">
    <property type="nucleotide sequence ID" value="NZ_JACIER010000004.1"/>
</dbReference>
<evidence type="ECO:0000313" key="3">
    <source>
        <dbReference type="Proteomes" id="UP000560658"/>
    </source>
</evidence>
<dbReference type="AlphaFoldDB" id="A0A840CZX3"/>
<dbReference type="SUPFAM" id="SSF48452">
    <property type="entry name" value="TPR-like"/>
    <property type="match status" value="1"/>
</dbReference>
<feature type="chain" id="PRO_5032683308" description="SusD/RagB family nutrient-binding outer membrane lipoprotein" evidence="1">
    <location>
        <begin position="27"/>
        <end position="480"/>
    </location>
</feature>
<accession>A0A840CZX3</accession>
<dbReference type="Pfam" id="PF12771">
    <property type="entry name" value="SusD-like_2"/>
    <property type="match status" value="1"/>
</dbReference>
<dbReference type="PROSITE" id="PS51257">
    <property type="entry name" value="PROKAR_LIPOPROTEIN"/>
    <property type="match status" value="1"/>
</dbReference>
<reference evidence="2" key="1">
    <citation type="submission" date="2020-08" db="EMBL/GenBank/DDBJ databases">
        <title>Genomic Encyclopedia of Type Strains, Phase IV (KMG-IV): sequencing the most valuable type-strain genomes for metagenomic binning, comparative biology and taxonomic classification.</title>
        <authorList>
            <person name="Goeker M."/>
        </authorList>
    </citation>
    <scope>NUCLEOTIDE SEQUENCE [LARGE SCALE GENOMIC DNA]</scope>
    <source>
        <strain evidence="2">DSM 105720</strain>
    </source>
</reference>
<dbReference type="EMBL" id="JACIER010000004">
    <property type="protein sequence ID" value="MBB4043678.1"/>
    <property type="molecule type" value="Genomic_DNA"/>
</dbReference>
<proteinExistence type="predicted"/>
<organism evidence="2 3">
    <name type="scientific">Bacteroides reticulotermitis</name>
    <dbReference type="NCBI Taxonomy" id="1133319"/>
    <lineage>
        <taxon>Bacteria</taxon>
        <taxon>Pseudomonadati</taxon>
        <taxon>Bacteroidota</taxon>
        <taxon>Bacteroidia</taxon>
        <taxon>Bacteroidales</taxon>
        <taxon>Bacteroidaceae</taxon>
        <taxon>Bacteroides</taxon>
    </lineage>
</organism>
<comment type="caution">
    <text evidence="2">The sequence shown here is derived from an EMBL/GenBank/DDBJ whole genome shotgun (WGS) entry which is preliminary data.</text>
</comment>
<keyword evidence="1" id="KW-0732">Signal</keyword>
<sequence length="480" mass="54028">MKRIYIPLLLATFVAFTLTSCNDELADVNRNPNATENPQPAYLLSAAEYHAANLYWGSTTSYNSSLLWIQHWAKIQYTEPDCYNVSNSDFATTWDTGYATLVANLTAILQSDLSNDNYKGVALVWRSWTYLLLTNLFGDIPYTEYGQSVTPAYDSQETVLRGVLSDLEEADKLLTVSGEKIEGDLIYKNDISRWKKLAKSLRLRIGLELGDRDENTAKKIISALYEDRSNLINSNEDIAQFVFTSSPQWNPWASAFSSRDDQRISKTLVDKLNAWSDPRVGVYAQLPQDVSVKTYVGAANGLSADAANNQGFYKLSLPGTSFLKDSAPAVFYTYAEVLFIYAEAAARGWITADANSLYQQAITASLNQFGVSNEDVIEEYLQQEGVQYDASRWFEKIGWQKWIAYYGQGPDAFTDWRRLGYPQLAAGPNSALNAGELPRRFFYPATEQSLNGKNYRLAVAHQGADEITTRLWFDVEKKNR</sequence>
<dbReference type="Proteomes" id="UP000560658">
    <property type="component" value="Unassembled WGS sequence"/>
</dbReference>
<name>A0A840CZX3_9BACE</name>
<gene>
    <name evidence="2" type="ORF">GGR06_001460</name>
</gene>
<dbReference type="InterPro" id="IPR011990">
    <property type="entry name" value="TPR-like_helical_dom_sf"/>
</dbReference>
<dbReference type="InterPro" id="IPR041662">
    <property type="entry name" value="SusD-like_2"/>
</dbReference>